<dbReference type="OrthoDB" id="429950at2759"/>
<organism evidence="8 9">
    <name type="scientific">Cristinia sonorae</name>
    <dbReference type="NCBI Taxonomy" id="1940300"/>
    <lineage>
        <taxon>Eukaryota</taxon>
        <taxon>Fungi</taxon>
        <taxon>Dikarya</taxon>
        <taxon>Basidiomycota</taxon>
        <taxon>Agaricomycotina</taxon>
        <taxon>Agaricomycetes</taxon>
        <taxon>Agaricomycetidae</taxon>
        <taxon>Agaricales</taxon>
        <taxon>Pleurotineae</taxon>
        <taxon>Stephanosporaceae</taxon>
        <taxon>Cristinia</taxon>
    </lineage>
</organism>
<dbReference type="EMBL" id="JAEVFJ010000086">
    <property type="protein sequence ID" value="KAH8070036.1"/>
    <property type="molecule type" value="Genomic_DNA"/>
</dbReference>
<evidence type="ECO:0000256" key="3">
    <source>
        <dbReference type="ARBA" id="ARBA00022771"/>
    </source>
</evidence>
<dbReference type="SUPFAM" id="SSF57716">
    <property type="entry name" value="Glucocorticoid receptor-like (DNA-binding domain)"/>
    <property type="match status" value="1"/>
</dbReference>
<protein>
    <recommendedName>
        <fullName evidence="7">PARP-type domain-containing protein</fullName>
    </recommendedName>
</protein>
<accession>A0A8K0UCI8</accession>
<dbReference type="SMART" id="SM01336">
    <property type="entry name" value="zf-PARP"/>
    <property type="match status" value="1"/>
</dbReference>
<evidence type="ECO:0000256" key="5">
    <source>
        <dbReference type="ARBA" id="ARBA00023242"/>
    </source>
</evidence>
<evidence type="ECO:0000256" key="2">
    <source>
        <dbReference type="ARBA" id="ARBA00022723"/>
    </source>
</evidence>
<dbReference type="Proteomes" id="UP000813824">
    <property type="component" value="Unassembled WGS sequence"/>
</dbReference>
<dbReference type="Pfam" id="PF00645">
    <property type="entry name" value="zf-PARP"/>
    <property type="match status" value="1"/>
</dbReference>
<feature type="domain" description="PARP-type" evidence="7">
    <location>
        <begin position="9"/>
        <end position="80"/>
    </location>
</feature>
<reference evidence="8" key="1">
    <citation type="journal article" date="2021" name="New Phytol.">
        <title>Evolutionary innovations through gain and loss of genes in the ectomycorrhizal Boletales.</title>
        <authorList>
            <person name="Wu G."/>
            <person name="Miyauchi S."/>
            <person name="Morin E."/>
            <person name="Kuo A."/>
            <person name="Drula E."/>
            <person name="Varga T."/>
            <person name="Kohler A."/>
            <person name="Feng B."/>
            <person name="Cao Y."/>
            <person name="Lipzen A."/>
            <person name="Daum C."/>
            <person name="Hundley H."/>
            <person name="Pangilinan J."/>
            <person name="Johnson J."/>
            <person name="Barry K."/>
            <person name="LaButti K."/>
            <person name="Ng V."/>
            <person name="Ahrendt S."/>
            <person name="Min B."/>
            <person name="Choi I.G."/>
            <person name="Park H."/>
            <person name="Plett J.M."/>
            <person name="Magnuson J."/>
            <person name="Spatafora J.W."/>
            <person name="Nagy L.G."/>
            <person name="Henrissat B."/>
            <person name="Grigoriev I.V."/>
            <person name="Yang Z.L."/>
            <person name="Xu J."/>
            <person name="Martin F.M."/>
        </authorList>
    </citation>
    <scope>NUCLEOTIDE SEQUENCE</scope>
    <source>
        <strain evidence="8">KKN 215</strain>
    </source>
</reference>
<keyword evidence="4" id="KW-0862">Zinc</keyword>
<dbReference type="Gene3D" id="3.30.1740.10">
    <property type="entry name" value="Zinc finger, PARP-type"/>
    <property type="match status" value="1"/>
</dbReference>
<comment type="subcellular location">
    <subcellularLocation>
        <location evidence="1">Nucleus</location>
    </subcellularLocation>
</comment>
<dbReference type="GO" id="GO:0005634">
    <property type="term" value="C:nucleus"/>
    <property type="evidence" value="ECO:0007669"/>
    <property type="project" value="UniProtKB-SubCell"/>
</dbReference>
<dbReference type="InterPro" id="IPR036957">
    <property type="entry name" value="Znf_PARP_sf"/>
</dbReference>
<evidence type="ECO:0000256" key="1">
    <source>
        <dbReference type="ARBA" id="ARBA00004123"/>
    </source>
</evidence>
<sequence>GTSPKKPNYRIEYAITGRAKCKGPKPCQGISHQKGQPHVGPHVGFQGNPSFAWRHWGCTTSKVFTNMKNILNGSDKLNGFKGVCKAWEDGCIKDESVNVQSYVAHFHKQASLTTAVQSRMP</sequence>
<evidence type="ECO:0000259" key="7">
    <source>
        <dbReference type="PROSITE" id="PS50064"/>
    </source>
</evidence>
<feature type="non-terminal residue" evidence="8">
    <location>
        <position position="1"/>
    </location>
</feature>
<feature type="region of interest" description="Disordered" evidence="6">
    <location>
        <begin position="24"/>
        <end position="43"/>
    </location>
</feature>
<name>A0A8K0UCI8_9AGAR</name>
<evidence type="ECO:0000313" key="9">
    <source>
        <dbReference type="Proteomes" id="UP000813824"/>
    </source>
</evidence>
<keyword evidence="2" id="KW-0479">Metal-binding</keyword>
<evidence type="ECO:0000256" key="6">
    <source>
        <dbReference type="SAM" id="MobiDB-lite"/>
    </source>
</evidence>
<dbReference type="AlphaFoldDB" id="A0A8K0UCI8"/>
<comment type="caution">
    <text evidence="8">The sequence shown here is derived from an EMBL/GenBank/DDBJ whole genome shotgun (WGS) entry which is preliminary data.</text>
</comment>
<gene>
    <name evidence="8" type="ORF">BXZ70DRAFT_903063</name>
</gene>
<keyword evidence="5" id="KW-0539">Nucleus</keyword>
<keyword evidence="9" id="KW-1185">Reference proteome</keyword>
<dbReference type="InterPro" id="IPR001510">
    <property type="entry name" value="Znf_PARP"/>
</dbReference>
<evidence type="ECO:0000313" key="8">
    <source>
        <dbReference type="EMBL" id="KAH8070036.1"/>
    </source>
</evidence>
<proteinExistence type="predicted"/>
<dbReference type="PROSITE" id="PS50064">
    <property type="entry name" value="ZF_PARP_2"/>
    <property type="match status" value="1"/>
</dbReference>
<evidence type="ECO:0000256" key="4">
    <source>
        <dbReference type="ARBA" id="ARBA00022833"/>
    </source>
</evidence>
<dbReference type="GO" id="GO:0008270">
    <property type="term" value="F:zinc ion binding"/>
    <property type="evidence" value="ECO:0007669"/>
    <property type="project" value="UniProtKB-KW"/>
</dbReference>
<keyword evidence="3" id="KW-0863">Zinc-finger</keyword>
<dbReference type="GO" id="GO:0003677">
    <property type="term" value="F:DNA binding"/>
    <property type="evidence" value="ECO:0007669"/>
    <property type="project" value="InterPro"/>
</dbReference>